<gene>
    <name evidence="2" type="ORF">PXEA_LOCUS21306</name>
</gene>
<organism evidence="2 3">
    <name type="scientific">Protopolystoma xenopodis</name>
    <dbReference type="NCBI Taxonomy" id="117903"/>
    <lineage>
        <taxon>Eukaryota</taxon>
        <taxon>Metazoa</taxon>
        <taxon>Spiralia</taxon>
        <taxon>Lophotrochozoa</taxon>
        <taxon>Platyhelminthes</taxon>
        <taxon>Monogenea</taxon>
        <taxon>Polyopisthocotylea</taxon>
        <taxon>Polystomatidea</taxon>
        <taxon>Polystomatidae</taxon>
        <taxon>Protopolystoma</taxon>
    </lineage>
</organism>
<evidence type="ECO:0000256" key="1">
    <source>
        <dbReference type="SAM" id="MobiDB-lite"/>
    </source>
</evidence>
<feature type="region of interest" description="Disordered" evidence="1">
    <location>
        <begin position="36"/>
        <end position="60"/>
    </location>
</feature>
<dbReference type="AlphaFoldDB" id="A0A448X4I6"/>
<name>A0A448X4I6_9PLAT</name>
<feature type="compositionally biased region" description="Polar residues" evidence="1">
    <location>
        <begin position="36"/>
        <end position="52"/>
    </location>
</feature>
<reference evidence="2" key="1">
    <citation type="submission" date="2018-11" db="EMBL/GenBank/DDBJ databases">
        <authorList>
            <consortium name="Pathogen Informatics"/>
        </authorList>
    </citation>
    <scope>NUCLEOTIDE SEQUENCE</scope>
</reference>
<comment type="caution">
    <text evidence="2">The sequence shown here is derived from an EMBL/GenBank/DDBJ whole genome shotgun (WGS) entry which is preliminary data.</text>
</comment>
<evidence type="ECO:0000313" key="3">
    <source>
        <dbReference type="Proteomes" id="UP000784294"/>
    </source>
</evidence>
<keyword evidence="3" id="KW-1185">Reference proteome</keyword>
<sequence>MGGGVLQPPASILQQAPEAAGAVAGRVATSADDATVQKNPEQNGGPVQSDVSNCGRFPIE</sequence>
<evidence type="ECO:0000313" key="2">
    <source>
        <dbReference type="EMBL" id="VEL27866.1"/>
    </source>
</evidence>
<dbReference type="EMBL" id="CAAALY010090476">
    <property type="protein sequence ID" value="VEL27866.1"/>
    <property type="molecule type" value="Genomic_DNA"/>
</dbReference>
<dbReference type="Proteomes" id="UP000784294">
    <property type="component" value="Unassembled WGS sequence"/>
</dbReference>
<accession>A0A448X4I6</accession>
<proteinExistence type="predicted"/>
<protein>
    <submittedName>
        <fullName evidence="2">Uncharacterized protein</fullName>
    </submittedName>
</protein>